<dbReference type="EMBL" id="CP036273">
    <property type="protein sequence ID" value="QDU19809.1"/>
    <property type="molecule type" value="Genomic_DNA"/>
</dbReference>
<evidence type="ECO:0000313" key="2">
    <source>
        <dbReference type="Proteomes" id="UP000319576"/>
    </source>
</evidence>
<dbReference type="RefSeq" id="WP_145236339.1">
    <property type="nucleotide sequence ID" value="NZ_CP036273.1"/>
</dbReference>
<dbReference type="OrthoDB" id="285528at2"/>
<reference evidence="1 2" key="1">
    <citation type="submission" date="2019-02" db="EMBL/GenBank/DDBJ databases">
        <title>Deep-cultivation of Planctomycetes and their phenomic and genomic characterization uncovers novel biology.</title>
        <authorList>
            <person name="Wiegand S."/>
            <person name="Jogler M."/>
            <person name="Boedeker C."/>
            <person name="Pinto D."/>
            <person name="Vollmers J."/>
            <person name="Rivas-Marin E."/>
            <person name="Kohn T."/>
            <person name="Peeters S.H."/>
            <person name="Heuer A."/>
            <person name="Rast P."/>
            <person name="Oberbeckmann S."/>
            <person name="Bunk B."/>
            <person name="Jeske O."/>
            <person name="Meyerdierks A."/>
            <person name="Storesund J.E."/>
            <person name="Kallscheuer N."/>
            <person name="Luecker S."/>
            <person name="Lage O.M."/>
            <person name="Pohl T."/>
            <person name="Merkel B.J."/>
            <person name="Hornburger P."/>
            <person name="Mueller R.-W."/>
            <person name="Bruemmer F."/>
            <person name="Labrenz M."/>
            <person name="Spormann A.M."/>
            <person name="Op den Camp H."/>
            <person name="Overmann J."/>
            <person name="Amann R."/>
            <person name="Jetten M.S.M."/>
            <person name="Mascher T."/>
            <person name="Medema M.H."/>
            <person name="Devos D.P."/>
            <person name="Kaster A.-K."/>
            <person name="Ovreas L."/>
            <person name="Rohde M."/>
            <person name="Galperin M.Y."/>
            <person name="Jogler C."/>
        </authorList>
    </citation>
    <scope>NUCLEOTIDE SEQUENCE [LARGE SCALE GENOMIC DNA]</scope>
    <source>
        <strain evidence="1 2">ETA_A1</strain>
    </source>
</reference>
<evidence type="ECO:0000313" key="1">
    <source>
        <dbReference type="EMBL" id="QDU19809.1"/>
    </source>
</evidence>
<dbReference type="Proteomes" id="UP000319576">
    <property type="component" value="Chromosome"/>
</dbReference>
<organism evidence="1 2">
    <name type="scientific">Urbifossiella limnaea</name>
    <dbReference type="NCBI Taxonomy" id="2528023"/>
    <lineage>
        <taxon>Bacteria</taxon>
        <taxon>Pseudomonadati</taxon>
        <taxon>Planctomycetota</taxon>
        <taxon>Planctomycetia</taxon>
        <taxon>Gemmatales</taxon>
        <taxon>Gemmataceae</taxon>
        <taxon>Urbifossiella</taxon>
    </lineage>
</organism>
<dbReference type="KEGG" id="uli:ETAA1_17470"/>
<name>A0A517XQN4_9BACT</name>
<proteinExistence type="predicted"/>
<protein>
    <submittedName>
        <fullName evidence="1">Uncharacterized protein</fullName>
    </submittedName>
</protein>
<keyword evidence="2" id="KW-1185">Reference proteome</keyword>
<gene>
    <name evidence="1" type="ORF">ETAA1_17470</name>
</gene>
<sequence length="105" mass="11408">MTQPTFPDGPPVPLLVEGVIDADTLRRLFLDLSVAARIISLREKGGPADYASANEPTLVEALQRLLSGASRATQVQYLFAEVEWTDTVLATAAGYRVVRCRHEPG</sequence>
<dbReference type="AlphaFoldDB" id="A0A517XQN4"/>
<accession>A0A517XQN4</accession>